<reference evidence="5" key="1">
    <citation type="submission" date="2017-02" db="EMBL/GenBank/DDBJ databases">
        <authorList>
            <person name="Dridi B."/>
        </authorList>
    </citation>
    <scope>NUCLEOTIDE SEQUENCE [LARGE SCALE GENOMIC DNA]</scope>
    <source>
        <strain evidence="5">B Co 03.10</strain>
    </source>
</reference>
<keyword evidence="1 4" id="KW-0456">Lyase</keyword>
<keyword evidence="5" id="KW-1185">Reference proteome</keyword>
<evidence type="ECO:0000256" key="2">
    <source>
        <dbReference type="ARBA" id="ARBA00031631"/>
    </source>
</evidence>
<dbReference type="AlphaFoldDB" id="A0A1X6X533"/>
<dbReference type="InterPro" id="IPR015928">
    <property type="entry name" value="Aconitase/3IPM_dehydase_swvl"/>
</dbReference>
<dbReference type="GO" id="GO:0016829">
    <property type="term" value="F:lyase activity"/>
    <property type="evidence" value="ECO:0007669"/>
    <property type="project" value="UniProtKB-KW"/>
</dbReference>
<dbReference type="Proteomes" id="UP000196581">
    <property type="component" value="Unassembled WGS sequence"/>
</dbReference>
<gene>
    <name evidence="4" type="ORF">FM105_03965</name>
</gene>
<sequence>MAYANALITGRVQAVFGDDFDIDLTIGVENIKGGDLDFLKEQCMQRLDPDFRSRVAPGDILVGGRNFGYGHPHYPPMVALKAWGIQAIVAESFAPGFWRGETHNGFPLIAIPGVSRSAAIGDRIELDWRNASLSFTASGEVLTGEPLNDHQVRVIEAGGAYNLLLNQYALRTAETV</sequence>
<dbReference type="Gene3D" id="3.20.19.10">
    <property type="entry name" value="Aconitase, domain 4"/>
    <property type="match status" value="1"/>
</dbReference>
<evidence type="ECO:0000313" key="4">
    <source>
        <dbReference type="EMBL" id="SLM94024.1"/>
    </source>
</evidence>
<evidence type="ECO:0000256" key="1">
    <source>
        <dbReference type="ARBA" id="ARBA00023239"/>
    </source>
</evidence>
<dbReference type="RefSeq" id="WP_087005083.1">
    <property type="nucleotide sequence ID" value="NZ_FWFF01000004.1"/>
</dbReference>
<dbReference type="SUPFAM" id="SSF52016">
    <property type="entry name" value="LeuD/IlvD-like"/>
    <property type="match status" value="1"/>
</dbReference>
<organism evidence="4 5">
    <name type="scientific">Brevibacterium yomogidense</name>
    <dbReference type="NCBI Taxonomy" id="946573"/>
    <lineage>
        <taxon>Bacteria</taxon>
        <taxon>Bacillati</taxon>
        <taxon>Actinomycetota</taxon>
        <taxon>Actinomycetes</taxon>
        <taxon>Micrococcales</taxon>
        <taxon>Brevibacteriaceae</taxon>
        <taxon>Brevibacterium</taxon>
    </lineage>
</organism>
<accession>A0A1X6X533</accession>
<dbReference type="PANTHER" id="PTHR43345:SF2">
    <property type="entry name" value="3-ISOPROPYLMALATE DEHYDRATASE SMALL SUBUNIT 1"/>
    <property type="match status" value="1"/>
</dbReference>
<name>A0A1X6X533_9MICO</name>
<protein>
    <recommendedName>
        <fullName evidence="2">Alpha-IPM isomerase</fullName>
    </recommendedName>
    <alternativeName>
        <fullName evidence="3">Isopropylmalate isomerase</fullName>
    </alternativeName>
</protein>
<evidence type="ECO:0000313" key="5">
    <source>
        <dbReference type="Proteomes" id="UP000196581"/>
    </source>
</evidence>
<dbReference type="InterPro" id="IPR050075">
    <property type="entry name" value="LeuD"/>
</dbReference>
<dbReference type="EMBL" id="FWFF01000004">
    <property type="protein sequence ID" value="SLM94024.1"/>
    <property type="molecule type" value="Genomic_DNA"/>
</dbReference>
<evidence type="ECO:0000256" key="3">
    <source>
        <dbReference type="ARBA" id="ARBA00033368"/>
    </source>
</evidence>
<proteinExistence type="predicted"/>
<dbReference type="PANTHER" id="PTHR43345">
    <property type="entry name" value="3-ISOPROPYLMALATE DEHYDRATASE SMALL SUBUNIT 2-RELATED-RELATED"/>
    <property type="match status" value="1"/>
</dbReference>